<dbReference type="AlphaFoldDB" id="A0A1V4IES3"/>
<dbReference type="Proteomes" id="UP000190080">
    <property type="component" value="Unassembled WGS sequence"/>
</dbReference>
<evidence type="ECO:0008006" key="3">
    <source>
        <dbReference type="Google" id="ProtNLM"/>
    </source>
</evidence>
<name>A0A1V4IES3_9CLOT</name>
<protein>
    <recommendedName>
        <fullName evidence="3">Leucine rich repeat protein</fullName>
    </recommendedName>
</protein>
<evidence type="ECO:0000313" key="2">
    <source>
        <dbReference type="Proteomes" id="UP000190080"/>
    </source>
</evidence>
<dbReference type="InterPro" id="IPR053139">
    <property type="entry name" value="Surface_bspA-like"/>
</dbReference>
<organism evidence="1 2">
    <name type="scientific">Clostridium oryzae</name>
    <dbReference type="NCBI Taxonomy" id="1450648"/>
    <lineage>
        <taxon>Bacteria</taxon>
        <taxon>Bacillati</taxon>
        <taxon>Bacillota</taxon>
        <taxon>Clostridia</taxon>
        <taxon>Eubacteriales</taxon>
        <taxon>Clostridiaceae</taxon>
        <taxon>Clostridium</taxon>
    </lineage>
</organism>
<proteinExistence type="predicted"/>
<dbReference type="InterPro" id="IPR032675">
    <property type="entry name" value="LRR_dom_sf"/>
</dbReference>
<dbReference type="PANTHER" id="PTHR45661">
    <property type="entry name" value="SURFACE ANTIGEN"/>
    <property type="match status" value="1"/>
</dbReference>
<dbReference type="SUPFAM" id="SSF52058">
    <property type="entry name" value="L domain-like"/>
    <property type="match status" value="1"/>
</dbReference>
<dbReference type="InterPro" id="IPR026906">
    <property type="entry name" value="LRR_5"/>
</dbReference>
<dbReference type="Gene3D" id="3.80.10.10">
    <property type="entry name" value="Ribonuclease Inhibitor"/>
    <property type="match status" value="1"/>
</dbReference>
<dbReference type="PANTHER" id="PTHR45661:SF3">
    <property type="entry name" value="IG-LIKE DOMAIN-CONTAINING PROTEIN"/>
    <property type="match status" value="1"/>
</dbReference>
<accession>A0A1V4IES3</accession>
<dbReference type="Pfam" id="PF13306">
    <property type="entry name" value="LRR_5"/>
    <property type="match status" value="1"/>
</dbReference>
<keyword evidence="2" id="KW-1185">Reference proteome</keyword>
<dbReference type="EMBL" id="MZGV01000056">
    <property type="protein sequence ID" value="OPJ58453.1"/>
    <property type="molecule type" value="Genomic_DNA"/>
</dbReference>
<dbReference type="STRING" id="1450648.CLORY_36030"/>
<dbReference type="OrthoDB" id="1824119at2"/>
<evidence type="ECO:0000313" key="1">
    <source>
        <dbReference type="EMBL" id="OPJ58453.1"/>
    </source>
</evidence>
<reference evidence="1 2" key="1">
    <citation type="submission" date="2017-03" db="EMBL/GenBank/DDBJ databases">
        <title>Genome sequence of Clostridium oryzae DSM 28571.</title>
        <authorList>
            <person name="Poehlein A."/>
            <person name="Daniel R."/>
        </authorList>
    </citation>
    <scope>NUCLEOTIDE SEQUENCE [LARGE SCALE GENOMIC DNA]</scope>
    <source>
        <strain evidence="1 2">DSM 28571</strain>
    </source>
</reference>
<sequence>MDYTLKYEYISGSYPTATIIGWEGSPVDVTTAFHTDYNGVLYTRSPNQLIRCPEGKNVTLFIPNTTTSISDYAFQACAKLTQITIPNSVTSIGLCAFEACYALTSITVEEPSNYSSIDANTFLNCPANLTVYYHQGAAGFNTPIWRHYNPTPLYSVTYNGNGNTDGTGQKYTANRSFPMGTDNITLYAQWAQTGQLRLLGNIIVEIY</sequence>
<dbReference type="RefSeq" id="WP_079427056.1">
    <property type="nucleotide sequence ID" value="NZ_MZGV01000056.1"/>
</dbReference>
<comment type="caution">
    <text evidence="1">The sequence shown here is derived from an EMBL/GenBank/DDBJ whole genome shotgun (WGS) entry which is preliminary data.</text>
</comment>
<gene>
    <name evidence="1" type="ORF">CLORY_36030</name>
</gene>